<keyword evidence="5" id="KW-1185">Reference proteome</keyword>
<keyword evidence="1 4" id="KW-0808">Transferase</keyword>
<dbReference type="Proteomes" id="UP000234752">
    <property type="component" value="Chromosome eg_1"/>
</dbReference>
<dbReference type="PROSITE" id="PS51186">
    <property type="entry name" value="GNAT"/>
    <property type="match status" value="1"/>
</dbReference>
<dbReference type="PANTHER" id="PTHR43877:SF2">
    <property type="entry name" value="AMINOALKYLPHOSPHONATE N-ACETYLTRANSFERASE-RELATED"/>
    <property type="match status" value="1"/>
</dbReference>
<dbReference type="Gene3D" id="3.40.630.30">
    <property type="match status" value="1"/>
</dbReference>
<evidence type="ECO:0000313" key="5">
    <source>
        <dbReference type="Proteomes" id="UP000234752"/>
    </source>
</evidence>
<dbReference type="AlphaFoldDB" id="A0A2K9NDF2"/>
<keyword evidence="2" id="KW-0012">Acyltransferase</keyword>
<dbReference type="PANTHER" id="PTHR43877">
    <property type="entry name" value="AMINOALKYLPHOSPHONATE N-ACETYLTRANSFERASE-RELATED-RELATED"/>
    <property type="match status" value="1"/>
</dbReference>
<evidence type="ECO:0000256" key="1">
    <source>
        <dbReference type="ARBA" id="ARBA00022679"/>
    </source>
</evidence>
<dbReference type="GO" id="GO:0016747">
    <property type="term" value="F:acyltransferase activity, transferring groups other than amino-acyl groups"/>
    <property type="evidence" value="ECO:0007669"/>
    <property type="project" value="InterPro"/>
</dbReference>
<dbReference type="EMBL" id="CP025611">
    <property type="protein sequence ID" value="AUN31117.1"/>
    <property type="molecule type" value="Genomic_DNA"/>
</dbReference>
<dbReference type="CDD" id="cd04301">
    <property type="entry name" value="NAT_SF"/>
    <property type="match status" value="1"/>
</dbReference>
<name>A0A2K9NDF2_9PROT</name>
<protein>
    <submittedName>
        <fullName evidence="4">GNAT family N-acetyltransferase</fullName>
    </submittedName>
</protein>
<dbReference type="Pfam" id="PF00583">
    <property type="entry name" value="Acetyltransf_1"/>
    <property type="match status" value="1"/>
</dbReference>
<dbReference type="RefSeq" id="WP_102112729.1">
    <property type="nucleotide sequence ID" value="NZ_BMGN01000011.1"/>
</dbReference>
<reference evidence="4 5" key="1">
    <citation type="submission" date="2017-12" db="EMBL/GenBank/DDBJ databases">
        <title>Genomes of bacteria within cyanobacterial aggregates.</title>
        <authorList>
            <person name="Cai H."/>
        </authorList>
    </citation>
    <scope>NUCLEOTIDE SEQUENCE [LARGE SCALE GENOMIC DNA]</scope>
    <source>
        <strain evidence="4 5">TH16</strain>
    </source>
</reference>
<evidence type="ECO:0000259" key="3">
    <source>
        <dbReference type="PROSITE" id="PS51186"/>
    </source>
</evidence>
<sequence>MAVADFTISPPSPQDEEGWRRNWAAYRTRYDVIVEPLTTDVIWARLLDPASSLRGLIARDEQGNGIGFCHLVLHDNAWSLRPFCNLSDMFVAASHRRHGVARAMLKRIIALAEENRWARVYWTTGKGNEPARALYDSVVGGPDQMLQYTVRLKH</sequence>
<dbReference type="KEGG" id="ncb:C0V82_13375"/>
<proteinExistence type="predicted"/>
<organism evidence="4 5">
    <name type="scientific">Niveispirillum cyanobacteriorum</name>
    <dbReference type="NCBI Taxonomy" id="1612173"/>
    <lineage>
        <taxon>Bacteria</taxon>
        <taxon>Pseudomonadati</taxon>
        <taxon>Pseudomonadota</taxon>
        <taxon>Alphaproteobacteria</taxon>
        <taxon>Rhodospirillales</taxon>
        <taxon>Azospirillaceae</taxon>
        <taxon>Niveispirillum</taxon>
    </lineage>
</organism>
<evidence type="ECO:0000256" key="2">
    <source>
        <dbReference type="ARBA" id="ARBA00023315"/>
    </source>
</evidence>
<dbReference type="OrthoDB" id="9805924at2"/>
<accession>A0A2K9NDF2</accession>
<dbReference type="InterPro" id="IPR050832">
    <property type="entry name" value="Bact_Acetyltransf"/>
</dbReference>
<feature type="domain" description="N-acetyltransferase" evidence="3">
    <location>
        <begin position="6"/>
        <end position="154"/>
    </location>
</feature>
<gene>
    <name evidence="4" type="ORF">C0V82_13375</name>
</gene>
<dbReference type="SUPFAM" id="SSF55729">
    <property type="entry name" value="Acyl-CoA N-acyltransferases (Nat)"/>
    <property type="match status" value="1"/>
</dbReference>
<dbReference type="InterPro" id="IPR000182">
    <property type="entry name" value="GNAT_dom"/>
</dbReference>
<evidence type="ECO:0000313" key="4">
    <source>
        <dbReference type="EMBL" id="AUN31117.1"/>
    </source>
</evidence>
<dbReference type="InterPro" id="IPR016181">
    <property type="entry name" value="Acyl_CoA_acyltransferase"/>
</dbReference>